<dbReference type="InterPro" id="IPR036291">
    <property type="entry name" value="NAD(P)-bd_dom_sf"/>
</dbReference>
<dbReference type="AlphaFoldDB" id="A0A1E3AFK2"/>
<proteinExistence type="inferred from homology"/>
<evidence type="ECO:0000259" key="5">
    <source>
        <dbReference type="SMART" id="SM00829"/>
    </source>
</evidence>
<reference evidence="6 7" key="1">
    <citation type="submission" date="2016-07" db="EMBL/GenBank/DDBJ databases">
        <title>Characterization of isolates of Eisenbergiella tayi derived from blood cultures, using whole genome sequencing.</title>
        <authorList>
            <person name="Burdz T."/>
            <person name="Wiebe D."/>
            <person name="Huynh C."/>
            <person name="Bernard K."/>
        </authorList>
    </citation>
    <scope>NUCLEOTIDE SEQUENCE [LARGE SCALE GENOMIC DNA]</scope>
    <source>
        <strain evidence="6 7">NML 110608</strain>
    </source>
</reference>
<dbReference type="PANTHER" id="PTHR43401:SF2">
    <property type="entry name" value="L-THREONINE 3-DEHYDROGENASE"/>
    <property type="match status" value="1"/>
</dbReference>
<name>A0A1E3AFK2_9FIRM</name>
<dbReference type="GO" id="GO:0008270">
    <property type="term" value="F:zinc ion binding"/>
    <property type="evidence" value="ECO:0007669"/>
    <property type="project" value="InterPro"/>
</dbReference>
<comment type="cofactor">
    <cofactor evidence="4">
        <name>Zn(2+)</name>
        <dbReference type="ChEBI" id="CHEBI:29105"/>
    </cofactor>
</comment>
<dbReference type="InterPro" id="IPR050129">
    <property type="entry name" value="Zn_alcohol_dh"/>
</dbReference>
<evidence type="ECO:0000256" key="2">
    <source>
        <dbReference type="ARBA" id="ARBA00022833"/>
    </source>
</evidence>
<protein>
    <submittedName>
        <fullName evidence="6">Putative L-galactonate oxidoreductase</fullName>
        <ecNumber evidence="6">1.1.1.-</ecNumber>
    </submittedName>
</protein>
<keyword evidence="3 6" id="KW-0560">Oxidoreductase</keyword>
<dbReference type="PROSITE" id="PS00059">
    <property type="entry name" value="ADH_ZINC"/>
    <property type="match status" value="1"/>
</dbReference>
<evidence type="ECO:0000256" key="3">
    <source>
        <dbReference type="ARBA" id="ARBA00023002"/>
    </source>
</evidence>
<dbReference type="InterPro" id="IPR013154">
    <property type="entry name" value="ADH-like_N"/>
</dbReference>
<dbReference type="PANTHER" id="PTHR43401">
    <property type="entry name" value="L-THREONINE 3-DEHYDROGENASE"/>
    <property type="match status" value="1"/>
</dbReference>
<dbReference type="SMART" id="SM00829">
    <property type="entry name" value="PKS_ER"/>
    <property type="match status" value="1"/>
</dbReference>
<evidence type="ECO:0000313" key="7">
    <source>
        <dbReference type="Proteomes" id="UP000094067"/>
    </source>
</evidence>
<organism evidence="6 7">
    <name type="scientific">Eisenbergiella tayi</name>
    <dbReference type="NCBI Taxonomy" id="1432052"/>
    <lineage>
        <taxon>Bacteria</taxon>
        <taxon>Bacillati</taxon>
        <taxon>Bacillota</taxon>
        <taxon>Clostridia</taxon>
        <taxon>Lachnospirales</taxon>
        <taxon>Lachnospiraceae</taxon>
        <taxon>Eisenbergiella</taxon>
    </lineage>
</organism>
<keyword evidence="2 4" id="KW-0862">Zinc</keyword>
<accession>A0A1E3AFK2</accession>
<gene>
    <name evidence="6" type="primary">yjjN</name>
    <name evidence="6" type="ORF">BEI61_03373</name>
</gene>
<comment type="similarity">
    <text evidence="4">Belongs to the zinc-containing alcohol dehydrogenase family.</text>
</comment>
<dbReference type="InterPro" id="IPR002328">
    <property type="entry name" value="ADH_Zn_CS"/>
</dbReference>
<evidence type="ECO:0000313" key="6">
    <source>
        <dbReference type="EMBL" id="ODM07483.1"/>
    </source>
</evidence>
<dbReference type="InterPro" id="IPR013149">
    <property type="entry name" value="ADH-like_C"/>
</dbReference>
<dbReference type="Gene3D" id="3.40.50.720">
    <property type="entry name" value="NAD(P)-binding Rossmann-like Domain"/>
    <property type="match status" value="1"/>
</dbReference>
<dbReference type="InterPro" id="IPR011032">
    <property type="entry name" value="GroES-like_sf"/>
</dbReference>
<keyword evidence="1 4" id="KW-0479">Metal-binding</keyword>
<sequence length="338" mass="37889">MLAAMVKRPGELVIEQVEKPKPGPGQFLIKVLASSICNATDNHILEGIFDGNHDRYPQVLGHEVCGEVVELGSDITDVQIGERIAMYTPYGAFQEYVPVDRYGYGFARVPDNLSNEAASICEMFDGAFRGTIAPAEVQPGERVLIVGAGPMGLTAASAAAACGAKVCVMDFHENRLRKAREMGASFTYDRSRMSAKEIVEAVRHDMGEIDLACMCIALDRSEELDAFYVPVETLRENGRMTGLNVEVKLEYHNHRMNPFHLNRKNVKYKHMLERDGSIEDFQRAFRMVSEGKIPIEKLITHRITLDQLPWALDMCHNHLDECIKFIVYPRLGEDGLKE</sequence>
<dbReference type="EMBL" id="MCGH01000002">
    <property type="protein sequence ID" value="ODM07483.1"/>
    <property type="molecule type" value="Genomic_DNA"/>
</dbReference>
<dbReference type="SUPFAM" id="SSF50129">
    <property type="entry name" value="GroES-like"/>
    <property type="match status" value="1"/>
</dbReference>
<dbReference type="GO" id="GO:0016491">
    <property type="term" value="F:oxidoreductase activity"/>
    <property type="evidence" value="ECO:0007669"/>
    <property type="project" value="UniProtKB-KW"/>
</dbReference>
<feature type="domain" description="Enoyl reductase (ER)" evidence="5">
    <location>
        <begin position="7"/>
        <end position="300"/>
    </location>
</feature>
<dbReference type="EC" id="1.1.1.-" evidence="6"/>
<evidence type="ECO:0000256" key="4">
    <source>
        <dbReference type="RuleBase" id="RU361277"/>
    </source>
</evidence>
<dbReference type="Pfam" id="PF00107">
    <property type="entry name" value="ADH_zinc_N"/>
    <property type="match status" value="1"/>
</dbReference>
<dbReference type="RefSeq" id="WP_069153119.1">
    <property type="nucleotide sequence ID" value="NZ_MCGH01000002.1"/>
</dbReference>
<dbReference type="Proteomes" id="UP000094067">
    <property type="component" value="Unassembled WGS sequence"/>
</dbReference>
<dbReference type="Pfam" id="PF08240">
    <property type="entry name" value="ADH_N"/>
    <property type="match status" value="1"/>
</dbReference>
<dbReference type="Gene3D" id="3.90.180.10">
    <property type="entry name" value="Medium-chain alcohol dehydrogenases, catalytic domain"/>
    <property type="match status" value="2"/>
</dbReference>
<dbReference type="InterPro" id="IPR020843">
    <property type="entry name" value="ER"/>
</dbReference>
<evidence type="ECO:0000256" key="1">
    <source>
        <dbReference type="ARBA" id="ARBA00022723"/>
    </source>
</evidence>
<dbReference type="SUPFAM" id="SSF51735">
    <property type="entry name" value="NAD(P)-binding Rossmann-fold domains"/>
    <property type="match status" value="1"/>
</dbReference>
<comment type="caution">
    <text evidence="6">The sequence shown here is derived from an EMBL/GenBank/DDBJ whole genome shotgun (WGS) entry which is preliminary data.</text>
</comment>